<sequence length="167" mass="19374">MRKSQDLIGLPVIHVKTGKQLGRVRDLLFDDRQRFRGVLLENGGWVRRGRYVPYERIRSMGEDAIILDSEEDVLSLNDEQSRWTGLLTGRRRLKGRPVMMSDGRELGMVEDVYFMEKMGILMGYELSEGFFNDLRQGRKVYHPLSPLNWGEDVLIAPSEGEFIQDVR</sequence>
<feature type="domain" description="PRC-barrel" evidence="1">
    <location>
        <begin position="91"/>
        <end position="156"/>
    </location>
</feature>
<dbReference type="SUPFAM" id="SSF50346">
    <property type="entry name" value="PRC-barrel domain"/>
    <property type="match status" value="2"/>
</dbReference>
<dbReference type="Gene3D" id="2.30.30.240">
    <property type="entry name" value="PRC-barrel domain"/>
    <property type="match status" value="2"/>
</dbReference>
<dbReference type="AlphaFoldDB" id="A0A235BA31"/>
<protein>
    <recommendedName>
        <fullName evidence="1">PRC-barrel domain-containing protein</fullName>
    </recommendedName>
</protein>
<evidence type="ECO:0000313" key="2">
    <source>
        <dbReference type="EMBL" id="OYD08849.1"/>
    </source>
</evidence>
<name>A0A235BA31_9BACL</name>
<dbReference type="InterPro" id="IPR011033">
    <property type="entry name" value="PRC_barrel-like_sf"/>
</dbReference>
<dbReference type="RefSeq" id="WP_094263197.1">
    <property type="nucleotide sequence ID" value="NZ_NOWF01000002.1"/>
</dbReference>
<organism evidence="2 3">
    <name type="scientific">Paludifilum halophilum</name>
    <dbReference type="NCBI Taxonomy" id="1642702"/>
    <lineage>
        <taxon>Bacteria</taxon>
        <taxon>Bacillati</taxon>
        <taxon>Bacillota</taxon>
        <taxon>Bacilli</taxon>
        <taxon>Bacillales</taxon>
        <taxon>Thermoactinomycetaceae</taxon>
        <taxon>Paludifilum</taxon>
    </lineage>
</organism>
<accession>A0A235BA31</accession>
<evidence type="ECO:0000313" key="3">
    <source>
        <dbReference type="Proteomes" id="UP000215459"/>
    </source>
</evidence>
<gene>
    <name evidence="2" type="ORF">CHM34_03415</name>
</gene>
<keyword evidence="3" id="KW-1185">Reference proteome</keyword>
<dbReference type="EMBL" id="NOWF01000002">
    <property type="protein sequence ID" value="OYD08849.1"/>
    <property type="molecule type" value="Genomic_DNA"/>
</dbReference>
<evidence type="ECO:0000259" key="1">
    <source>
        <dbReference type="Pfam" id="PF05239"/>
    </source>
</evidence>
<comment type="caution">
    <text evidence="2">The sequence shown here is derived from an EMBL/GenBank/DDBJ whole genome shotgun (WGS) entry which is preliminary data.</text>
</comment>
<dbReference type="Pfam" id="PF05239">
    <property type="entry name" value="PRC"/>
    <property type="match status" value="2"/>
</dbReference>
<dbReference type="InterPro" id="IPR027275">
    <property type="entry name" value="PRC-brl_dom"/>
</dbReference>
<dbReference type="Proteomes" id="UP000215459">
    <property type="component" value="Unassembled WGS sequence"/>
</dbReference>
<reference evidence="2 3" key="1">
    <citation type="submission" date="2017-07" db="EMBL/GenBank/DDBJ databases">
        <title>The genome sequence of Paludifilum halophilum highlights mechanisms for microbial adaptation to high salt environemnts.</title>
        <authorList>
            <person name="Belbahri L."/>
        </authorList>
    </citation>
    <scope>NUCLEOTIDE SEQUENCE [LARGE SCALE GENOMIC DNA]</scope>
    <source>
        <strain evidence="2 3">DSM 102817</strain>
    </source>
</reference>
<dbReference type="OrthoDB" id="1707618at2"/>
<feature type="domain" description="PRC-barrel" evidence="1">
    <location>
        <begin position="4"/>
        <end position="73"/>
    </location>
</feature>
<proteinExistence type="predicted"/>